<dbReference type="InterPro" id="IPR001401">
    <property type="entry name" value="Dynamin_GTPase"/>
</dbReference>
<dbReference type="InterPro" id="IPR003130">
    <property type="entry name" value="GED"/>
</dbReference>
<dbReference type="PANTHER" id="PTHR11566">
    <property type="entry name" value="DYNAMIN"/>
    <property type="match status" value="1"/>
</dbReference>
<dbReference type="InterPro" id="IPR030381">
    <property type="entry name" value="G_DYNAMIN_dom"/>
</dbReference>
<dbReference type="GO" id="GO:0016020">
    <property type="term" value="C:membrane"/>
    <property type="evidence" value="ECO:0007669"/>
    <property type="project" value="TreeGrafter"/>
</dbReference>
<dbReference type="Proteomes" id="UP001303760">
    <property type="component" value="Unassembled WGS sequence"/>
</dbReference>
<dbReference type="GO" id="GO:0005739">
    <property type="term" value="C:mitochondrion"/>
    <property type="evidence" value="ECO:0007669"/>
    <property type="project" value="TreeGrafter"/>
</dbReference>
<feature type="region of interest" description="Disordered" evidence="3">
    <location>
        <begin position="420"/>
        <end position="447"/>
    </location>
</feature>
<proteinExistence type="predicted"/>
<dbReference type="PANTHER" id="PTHR11566:SF215">
    <property type="entry name" value="DYNAMIN GTPASE"/>
    <property type="match status" value="1"/>
</dbReference>
<keyword evidence="2" id="KW-0342">GTP-binding</keyword>
<dbReference type="CDD" id="cd08771">
    <property type="entry name" value="DLP_1"/>
    <property type="match status" value="1"/>
</dbReference>
<evidence type="ECO:0000313" key="7">
    <source>
        <dbReference type="Proteomes" id="UP001303760"/>
    </source>
</evidence>
<dbReference type="GO" id="GO:0016559">
    <property type="term" value="P:peroxisome fission"/>
    <property type="evidence" value="ECO:0007669"/>
    <property type="project" value="TreeGrafter"/>
</dbReference>
<evidence type="ECO:0000259" key="5">
    <source>
        <dbReference type="PROSITE" id="PS51718"/>
    </source>
</evidence>
<evidence type="ECO:0000259" key="4">
    <source>
        <dbReference type="PROSITE" id="PS51388"/>
    </source>
</evidence>
<dbReference type="InterPro" id="IPR000375">
    <property type="entry name" value="Dynamin_stalk"/>
</dbReference>
<dbReference type="InterPro" id="IPR027417">
    <property type="entry name" value="P-loop_NTPase"/>
</dbReference>
<dbReference type="SUPFAM" id="SSF52540">
    <property type="entry name" value="P-loop containing nucleoside triphosphate hydrolases"/>
    <property type="match status" value="1"/>
</dbReference>
<feature type="compositionally biased region" description="Basic and acidic residues" evidence="3">
    <location>
        <begin position="420"/>
        <end position="440"/>
    </location>
</feature>
<evidence type="ECO:0000313" key="6">
    <source>
        <dbReference type="EMBL" id="KAK4237115.1"/>
    </source>
</evidence>
<feature type="domain" description="Dynamin-type G" evidence="5">
    <location>
        <begin position="34"/>
        <end position="331"/>
    </location>
</feature>
<dbReference type="GO" id="GO:0003924">
    <property type="term" value="F:GTPase activity"/>
    <property type="evidence" value="ECO:0007669"/>
    <property type="project" value="InterPro"/>
</dbReference>
<evidence type="ECO:0000256" key="1">
    <source>
        <dbReference type="ARBA" id="ARBA00022741"/>
    </source>
</evidence>
<keyword evidence="1" id="KW-0547">Nucleotide-binding</keyword>
<protein>
    <submittedName>
        <fullName evidence="6">Interferon-induced GTP-binding protein Mx1</fullName>
    </submittedName>
</protein>
<feature type="domain" description="GED" evidence="4">
    <location>
        <begin position="630"/>
        <end position="718"/>
    </location>
</feature>
<reference evidence="6" key="1">
    <citation type="journal article" date="2023" name="Mol. Phylogenet. Evol.">
        <title>Genome-scale phylogeny and comparative genomics of the fungal order Sordariales.</title>
        <authorList>
            <person name="Hensen N."/>
            <person name="Bonometti L."/>
            <person name="Westerberg I."/>
            <person name="Brannstrom I.O."/>
            <person name="Guillou S."/>
            <person name="Cros-Aarteil S."/>
            <person name="Calhoun S."/>
            <person name="Haridas S."/>
            <person name="Kuo A."/>
            <person name="Mondo S."/>
            <person name="Pangilinan J."/>
            <person name="Riley R."/>
            <person name="LaButti K."/>
            <person name="Andreopoulos B."/>
            <person name="Lipzen A."/>
            <person name="Chen C."/>
            <person name="Yan M."/>
            <person name="Daum C."/>
            <person name="Ng V."/>
            <person name="Clum A."/>
            <person name="Steindorff A."/>
            <person name="Ohm R.A."/>
            <person name="Martin F."/>
            <person name="Silar P."/>
            <person name="Natvig D.O."/>
            <person name="Lalanne C."/>
            <person name="Gautier V."/>
            <person name="Ament-Velasquez S.L."/>
            <person name="Kruys A."/>
            <person name="Hutchinson M.I."/>
            <person name="Powell A.J."/>
            <person name="Barry K."/>
            <person name="Miller A.N."/>
            <person name="Grigoriev I.V."/>
            <person name="Debuchy R."/>
            <person name="Gladieux P."/>
            <person name="Hiltunen Thoren M."/>
            <person name="Johannesson H."/>
        </authorList>
    </citation>
    <scope>NUCLEOTIDE SEQUENCE</scope>
    <source>
        <strain evidence="6">CBS 532.94</strain>
    </source>
</reference>
<dbReference type="InterPro" id="IPR020850">
    <property type="entry name" value="GED_dom"/>
</dbReference>
<dbReference type="Pfam" id="PF01031">
    <property type="entry name" value="Dynamin_M"/>
    <property type="match status" value="1"/>
</dbReference>
<dbReference type="PRINTS" id="PR00195">
    <property type="entry name" value="DYNAMIN"/>
</dbReference>
<dbReference type="PROSITE" id="PS51718">
    <property type="entry name" value="G_DYNAMIN_2"/>
    <property type="match status" value="1"/>
</dbReference>
<organism evidence="6 7">
    <name type="scientific">Achaetomium macrosporum</name>
    <dbReference type="NCBI Taxonomy" id="79813"/>
    <lineage>
        <taxon>Eukaryota</taxon>
        <taxon>Fungi</taxon>
        <taxon>Dikarya</taxon>
        <taxon>Ascomycota</taxon>
        <taxon>Pezizomycotina</taxon>
        <taxon>Sordariomycetes</taxon>
        <taxon>Sordariomycetidae</taxon>
        <taxon>Sordariales</taxon>
        <taxon>Chaetomiaceae</taxon>
        <taxon>Achaetomium</taxon>
    </lineage>
</organism>
<keyword evidence="7" id="KW-1185">Reference proteome</keyword>
<gene>
    <name evidence="6" type="ORF">C8A03DRAFT_16318</name>
</gene>
<dbReference type="InterPro" id="IPR022812">
    <property type="entry name" value="Dynamin"/>
</dbReference>
<dbReference type="GO" id="GO:0000266">
    <property type="term" value="P:mitochondrial fission"/>
    <property type="evidence" value="ECO:0007669"/>
    <property type="project" value="TreeGrafter"/>
</dbReference>
<dbReference type="GO" id="GO:0005525">
    <property type="term" value="F:GTP binding"/>
    <property type="evidence" value="ECO:0007669"/>
    <property type="project" value="InterPro"/>
</dbReference>
<dbReference type="FunFam" id="3.40.50.300:FF:001425">
    <property type="entry name" value="Dynamin GTPase, putative"/>
    <property type="match status" value="1"/>
</dbReference>
<dbReference type="SMART" id="SM00053">
    <property type="entry name" value="DYNc"/>
    <property type="match status" value="1"/>
</dbReference>
<dbReference type="AlphaFoldDB" id="A0AAN7C8D5"/>
<dbReference type="PROSITE" id="PS51388">
    <property type="entry name" value="GED"/>
    <property type="match status" value="1"/>
</dbReference>
<dbReference type="Pfam" id="PF00350">
    <property type="entry name" value="Dynamin_N"/>
    <property type="match status" value="1"/>
</dbReference>
<dbReference type="InterPro" id="IPR045063">
    <property type="entry name" value="Dynamin_N"/>
</dbReference>
<sequence length="718" mass="80220">MVLAKDEDNPAVSLGSPALLDKFDRLRDLNISHLVSLPQLVVVGDQSSGKSSVLESLTGFPFPRAPGLCTRYVTQITCRRVNQESVAISIIPGAGASTAHKEELRAFHAETTDVYGENFARIFREASAAMGIRGGEDGKPEGAKSLDTFSDDILKIEITGPNQFPLTVIDVPGIFRTATPGLTTENDMALVRAMVERAIKDDRTIILAVVPCNVDIATQEILKLATDADPTGLRTMGVLTKPDLATERATQQVIIDLVLGKRNDLKLGYCVVKNRSADDDLSSLQNRDDAEKVFFKSEPWCQLESSGRIGIDALRQRLSGLIQSITRREFPRVRDDVQKKLHATEEKLRALGDSRADAMSQRSYLAEVARKFQDIVGDALDAKYTRHQLFKDSDMKLITRIMELNEGFATNFARRGHNQHFEKEHDGTEGEDRSPAEKGEPGSSPFPELNDILVNHDYVCAKPQDNIMDCIKEVYRSSRGPELGTFGGSLLSMAFKVQTEKWEGLVHSHTSAAIVLVHTFIVKTLMEVCPDERTRTELWDTLLLEKLQRAYKKAMDHAKFLLDVERNGKPVTLNNYFSDRLDHARGDRYQVRIKKTATVLQHGNTRGWWLSQTALNQVALTKSGNVNHVCKDVHDILQSYYNVSRKRFVDLVCQYVVYHFLLDSEGSPLRLFDTKLVLGLSEEKLNAIAGEDATVMVERERLGQEVKSLKAAIKILRS</sequence>
<dbReference type="EMBL" id="MU860155">
    <property type="protein sequence ID" value="KAK4237115.1"/>
    <property type="molecule type" value="Genomic_DNA"/>
</dbReference>
<evidence type="ECO:0000256" key="3">
    <source>
        <dbReference type="SAM" id="MobiDB-lite"/>
    </source>
</evidence>
<accession>A0AAN7C8D5</accession>
<dbReference type="GO" id="GO:0006897">
    <property type="term" value="P:endocytosis"/>
    <property type="evidence" value="ECO:0007669"/>
    <property type="project" value="TreeGrafter"/>
</dbReference>
<reference evidence="6" key="2">
    <citation type="submission" date="2023-05" db="EMBL/GenBank/DDBJ databases">
        <authorList>
            <consortium name="Lawrence Berkeley National Laboratory"/>
            <person name="Steindorff A."/>
            <person name="Hensen N."/>
            <person name="Bonometti L."/>
            <person name="Westerberg I."/>
            <person name="Brannstrom I.O."/>
            <person name="Guillou S."/>
            <person name="Cros-Aarteil S."/>
            <person name="Calhoun S."/>
            <person name="Haridas S."/>
            <person name="Kuo A."/>
            <person name="Mondo S."/>
            <person name="Pangilinan J."/>
            <person name="Riley R."/>
            <person name="Labutti K."/>
            <person name="Andreopoulos B."/>
            <person name="Lipzen A."/>
            <person name="Chen C."/>
            <person name="Yanf M."/>
            <person name="Daum C."/>
            <person name="Ng V."/>
            <person name="Clum A."/>
            <person name="Ohm R."/>
            <person name="Martin F."/>
            <person name="Silar P."/>
            <person name="Natvig D."/>
            <person name="Lalanne C."/>
            <person name="Gautier V."/>
            <person name="Ament-Velasquez S.L."/>
            <person name="Kruys A."/>
            <person name="Hutchinson M.I."/>
            <person name="Powell A.J."/>
            <person name="Barry K."/>
            <person name="Miller A.N."/>
            <person name="Grigoriev I.V."/>
            <person name="Debuchy R."/>
            <person name="Gladieux P."/>
            <person name="Thoren M.H."/>
            <person name="Johannesson H."/>
        </authorList>
    </citation>
    <scope>NUCLEOTIDE SEQUENCE</scope>
    <source>
        <strain evidence="6">CBS 532.94</strain>
    </source>
</reference>
<dbReference type="Gene3D" id="3.40.50.300">
    <property type="entry name" value="P-loop containing nucleotide triphosphate hydrolases"/>
    <property type="match status" value="1"/>
</dbReference>
<comment type="caution">
    <text evidence="6">The sequence shown here is derived from an EMBL/GenBank/DDBJ whole genome shotgun (WGS) entry which is preliminary data.</text>
</comment>
<dbReference type="GO" id="GO:0008017">
    <property type="term" value="F:microtubule binding"/>
    <property type="evidence" value="ECO:0007669"/>
    <property type="project" value="TreeGrafter"/>
</dbReference>
<dbReference type="GO" id="GO:0048312">
    <property type="term" value="P:intracellular distribution of mitochondria"/>
    <property type="evidence" value="ECO:0007669"/>
    <property type="project" value="TreeGrafter"/>
</dbReference>
<dbReference type="GO" id="GO:0005874">
    <property type="term" value="C:microtubule"/>
    <property type="evidence" value="ECO:0007669"/>
    <property type="project" value="TreeGrafter"/>
</dbReference>
<name>A0AAN7C8D5_9PEZI</name>
<evidence type="ECO:0000256" key="2">
    <source>
        <dbReference type="ARBA" id="ARBA00023134"/>
    </source>
</evidence>
<dbReference type="Pfam" id="PF02212">
    <property type="entry name" value="GED"/>
    <property type="match status" value="1"/>
</dbReference>